<evidence type="ECO:0000256" key="1">
    <source>
        <dbReference type="ARBA" id="ARBA00004442"/>
    </source>
</evidence>
<dbReference type="GO" id="GO:0009279">
    <property type="term" value="C:cell outer membrane"/>
    <property type="evidence" value="ECO:0007669"/>
    <property type="project" value="UniProtKB-SubCell"/>
</dbReference>
<evidence type="ECO:0000313" key="9">
    <source>
        <dbReference type="Proteomes" id="UP000476411"/>
    </source>
</evidence>
<evidence type="ECO:0000256" key="5">
    <source>
        <dbReference type="ARBA" id="ARBA00023237"/>
    </source>
</evidence>
<dbReference type="InterPro" id="IPR033985">
    <property type="entry name" value="SusD-like_N"/>
</dbReference>
<keyword evidence="4" id="KW-0472">Membrane</keyword>
<comment type="similarity">
    <text evidence="2">Belongs to the SusD family.</text>
</comment>
<accession>A0A6B9ZF57</accession>
<dbReference type="Pfam" id="PF14322">
    <property type="entry name" value="SusD-like_3"/>
    <property type="match status" value="1"/>
</dbReference>
<dbReference type="Gene3D" id="1.25.40.390">
    <property type="match status" value="1"/>
</dbReference>
<feature type="domain" description="SusD-like N-terminal" evidence="7">
    <location>
        <begin position="95"/>
        <end position="224"/>
    </location>
</feature>
<dbReference type="InterPro" id="IPR011990">
    <property type="entry name" value="TPR-like_helical_dom_sf"/>
</dbReference>
<evidence type="ECO:0000256" key="2">
    <source>
        <dbReference type="ARBA" id="ARBA00006275"/>
    </source>
</evidence>
<dbReference type="EMBL" id="CP048113">
    <property type="protein sequence ID" value="QHS61072.1"/>
    <property type="molecule type" value="Genomic_DNA"/>
</dbReference>
<comment type="subcellular location">
    <subcellularLocation>
        <location evidence="1">Cell outer membrane</location>
    </subcellularLocation>
</comment>
<dbReference type="Pfam" id="PF07980">
    <property type="entry name" value="SusD_RagB"/>
    <property type="match status" value="1"/>
</dbReference>
<dbReference type="Proteomes" id="UP000476411">
    <property type="component" value="Chromosome"/>
</dbReference>
<evidence type="ECO:0000313" key="8">
    <source>
        <dbReference type="EMBL" id="QHS61072.1"/>
    </source>
</evidence>
<evidence type="ECO:0000259" key="7">
    <source>
        <dbReference type="Pfam" id="PF14322"/>
    </source>
</evidence>
<keyword evidence="3" id="KW-0732">Signal</keyword>
<reference evidence="8 9" key="1">
    <citation type="submission" date="2020-01" db="EMBL/GenBank/DDBJ databases">
        <title>Complete genome sequence of Chitinophaga sp. H33E-04 isolated from quinoa roots.</title>
        <authorList>
            <person name="Weon H.-Y."/>
            <person name="Lee S.A."/>
        </authorList>
    </citation>
    <scope>NUCLEOTIDE SEQUENCE [LARGE SCALE GENOMIC DNA]</scope>
    <source>
        <strain evidence="8 9">H33E-04</strain>
    </source>
</reference>
<dbReference type="InterPro" id="IPR012944">
    <property type="entry name" value="SusD_RagB_dom"/>
</dbReference>
<evidence type="ECO:0000256" key="4">
    <source>
        <dbReference type="ARBA" id="ARBA00023136"/>
    </source>
</evidence>
<protein>
    <submittedName>
        <fullName evidence="8">RagB/SusD family nutrient uptake outer membrane protein</fullName>
    </submittedName>
</protein>
<dbReference type="CDD" id="cd08977">
    <property type="entry name" value="SusD"/>
    <property type="match status" value="1"/>
</dbReference>
<keyword evidence="5" id="KW-0998">Cell outer membrane</keyword>
<organism evidence="8 9">
    <name type="scientific">Chitinophaga agri</name>
    <dbReference type="NCBI Taxonomy" id="2703787"/>
    <lineage>
        <taxon>Bacteria</taxon>
        <taxon>Pseudomonadati</taxon>
        <taxon>Bacteroidota</taxon>
        <taxon>Chitinophagia</taxon>
        <taxon>Chitinophagales</taxon>
        <taxon>Chitinophagaceae</taxon>
        <taxon>Chitinophaga</taxon>
    </lineage>
</organism>
<dbReference type="RefSeq" id="WP_162332750.1">
    <property type="nucleotide sequence ID" value="NZ_CP048113.1"/>
</dbReference>
<evidence type="ECO:0000259" key="6">
    <source>
        <dbReference type="Pfam" id="PF07980"/>
    </source>
</evidence>
<sequence length="452" mass="51155">MHWRLLLLIVCLLPASCRKLLDLDAPGDRVTNTSAFASNVSAAGVLTGLYYEMSAGGTFMGDHGISYLCALSADEFILQQEDELPLSMYRNEVLTTNVPFWRVMYQYIYRANGAIEGLTASTRLTPAIRQQLLGEAKFIRAFCYFYLVNLFGEVPLVTSTDYKVSAAMYRTPVHQVYSQIVYDLQDAQQLLREEYLLPDIVSVTTERVRPNRTAATALLARVYLYLENWPAAIAAATTVIDNRAVYDTVPLQQVFLKNSKEAIWQLHPVDKVFTDDAILFLQQRPVQLSKTLIQAFEQDDLRRRYWLYSASLAVPGKYQYTSETGPASEYLVVLRLAEQYLIRAEARLQTGDIDGAKDDLTVIRMRAGLSAVHAGSAHVLMKAVQQERRVELFAEWGHRWMDLKRWHATDEIMPAAAMAKGGSWQSYKGLYPVPHSEMLLNGHLSQNEGYPE</sequence>
<dbReference type="SUPFAM" id="SSF48452">
    <property type="entry name" value="TPR-like"/>
    <property type="match status" value="1"/>
</dbReference>
<name>A0A6B9ZF57_9BACT</name>
<dbReference type="KEGG" id="chih:GWR21_16135"/>
<dbReference type="AlphaFoldDB" id="A0A6B9ZF57"/>
<keyword evidence="9" id="KW-1185">Reference proteome</keyword>
<gene>
    <name evidence="8" type="ORF">GWR21_16135</name>
</gene>
<proteinExistence type="inferred from homology"/>
<evidence type="ECO:0000256" key="3">
    <source>
        <dbReference type="ARBA" id="ARBA00022729"/>
    </source>
</evidence>
<feature type="domain" description="RagB/SusD" evidence="6">
    <location>
        <begin position="314"/>
        <end position="450"/>
    </location>
</feature>